<organism evidence="2 3">
    <name type="scientific">Butyricimonas faecalis</name>
    <dbReference type="NCBI Taxonomy" id="2093856"/>
    <lineage>
        <taxon>Bacteria</taxon>
        <taxon>Pseudomonadati</taxon>
        <taxon>Bacteroidota</taxon>
        <taxon>Bacteroidia</taxon>
        <taxon>Bacteroidales</taxon>
        <taxon>Odoribacteraceae</taxon>
        <taxon>Butyricimonas</taxon>
    </lineage>
</organism>
<dbReference type="PROSITE" id="PS51257">
    <property type="entry name" value="PROKAR_LIPOPROTEIN"/>
    <property type="match status" value="1"/>
</dbReference>
<keyword evidence="3" id="KW-1185">Reference proteome</keyword>
<sequence>MKMKTTYIPLFLILSSFIACQNEKNSLDEQIVPNHQETITSLSRSTQNNVLDSVYVNTEGALVFETATAYMSITDTLLQFTNKELDQWDYILQCKEINALLYQTSFSVGTLPVWPYEIKNASTAQLGAEKDGYHLSHSFTFRYDNNNSPIDWCTCTRPIGQELEFRELEKLSLKARIYPFAYGIAFGYKTTMPNLKY</sequence>
<keyword evidence="1" id="KW-0732">Signal</keyword>
<evidence type="ECO:0000313" key="2">
    <source>
        <dbReference type="EMBL" id="AZS28970.1"/>
    </source>
</evidence>
<evidence type="ECO:0000313" key="3">
    <source>
        <dbReference type="Proteomes" id="UP000270673"/>
    </source>
</evidence>
<dbReference type="AlphaFoldDB" id="A0A3S9VR39"/>
<feature type="signal peptide" evidence="1">
    <location>
        <begin position="1"/>
        <end position="21"/>
    </location>
</feature>
<dbReference type="KEGG" id="buy:D8S85_04970"/>
<accession>A0A3S9VR39</accession>
<dbReference type="EMBL" id="CP032819">
    <property type="protein sequence ID" value="AZS28970.1"/>
    <property type="molecule type" value="Genomic_DNA"/>
</dbReference>
<evidence type="ECO:0000256" key="1">
    <source>
        <dbReference type="SAM" id="SignalP"/>
    </source>
</evidence>
<proteinExistence type="predicted"/>
<feature type="chain" id="PRO_5019520308" evidence="1">
    <location>
        <begin position="22"/>
        <end position="197"/>
    </location>
</feature>
<name>A0A3S9VR39_9BACT</name>
<dbReference type="Proteomes" id="UP000270673">
    <property type="component" value="Chromosome"/>
</dbReference>
<reference evidence="2 3" key="1">
    <citation type="submission" date="2018-10" db="EMBL/GenBank/DDBJ databases">
        <title>Butyricimonas faecalis sp. nov., isolated from human faeces and emended description of the genus Butyricimonas.</title>
        <authorList>
            <person name="Le Roy T."/>
            <person name="Van der Smissen P."/>
            <person name="Paquot A."/>
            <person name="Delzenne N."/>
            <person name="Muccioli G."/>
            <person name="Collet J.-F."/>
            <person name="Cani P.D."/>
        </authorList>
    </citation>
    <scope>NUCLEOTIDE SEQUENCE [LARGE SCALE GENOMIC DNA]</scope>
    <source>
        <strain evidence="2 3">H184</strain>
    </source>
</reference>
<protein>
    <submittedName>
        <fullName evidence="2">Uncharacterized protein</fullName>
    </submittedName>
</protein>
<gene>
    <name evidence="2" type="ORF">D8S85_04970</name>
</gene>